<organism evidence="11 12">
    <name type="scientific">Jatrophihabitans endophyticus</name>
    <dbReference type="NCBI Taxonomy" id="1206085"/>
    <lineage>
        <taxon>Bacteria</taxon>
        <taxon>Bacillati</taxon>
        <taxon>Actinomycetota</taxon>
        <taxon>Actinomycetes</taxon>
        <taxon>Jatrophihabitantales</taxon>
        <taxon>Jatrophihabitantaceae</taxon>
        <taxon>Jatrophihabitans</taxon>
    </lineage>
</organism>
<evidence type="ECO:0000256" key="6">
    <source>
        <dbReference type="ARBA" id="ARBA00022692"/>
    </source>
</evidence>
<evidence type="ECO:0000259" key="10">
    <source>
        <dbReference type="PROSITE" id="PS51012"/>
    </source>
</evidence>
<dbReference type="GO" id="GO:0140359">
    <property type="term" value="F:ABC-type transporter activity"/>
    <property type="evidence" value="ECO:0007669"/>
    <property type="project" value="InterPro"/>
</dbReference>
<evidence type="ECO:0000256" key="7">
    <source>
        <dbReference type="ARBA" id="ARBA00022989"/>
    </source>
</evidence>
<dbReference type="InterPro" id="IPR047817">
    <property type="entry name" value="ABC2_TM_bact-type"/>
</dbReference>
<keyword evidence="4 9" id="KW-1003">Cell membrane</keyword>
<dbReference type="EMBL" id="FQVU01000002">
    <property type="protein sequence ID" value="SHG22445.1"/>
    <property type="molecule type" value="Genomic_DNA"/>
</dbReference>
<dbReference type="Pfam" id="PF01061">
    <property type="entry name" value="ABC2_membrane"/>
    <property type="match status" value="1"/>
</dbReference>
<reference evidence="12" key="1">
    <citation type="submission" date="2016-11" db="EMBL/GenBank/DDBJ databases">
        <authorList>
            <person name="Varghese N."/>
            <person name="Submissions S."/>
        </authorList>
    </citation>
    <scope>NUCLEOTIDE SEQUENCE [LARGE SCALE GENOMIC DNA]</scope>
    <source>
        <strain evidence="12">DSM 45627</strain>
    </source>
</reference>
<accession>A0A1M5I2F3</accession>
<gene>
    <name evidence="11" type="ORF">SAMN05443575_1729</name>
</gene>
<feature type="transmembrane region" description="Helical" evidence="9">
    <location>
        <begin position="197"/>
        <end position="215"/>
    </location>
</feature>
<evidence type="ECO:0000256" key="8">
    <source>
        <dbReference type="ARBA" id="ARBA00023136"/>
    </source>
</evidence>
<feature type="transmembrane region" description="Helical" evidence="9">
    <location>
        <begin position="161"/>
        <end position="185"/>
    </location>
</feature>
<evidence type="ECO:0000313" key="12">
    <source>
        <dbReference type="Proteomes" id="UP000186132"/>
    </source>
</evidence>
<evidence type="ECO:0000256" key="3">
    <source>
        <dbReference type="ARBA" id="ARBA00022448"/>
    </source>
</evidence>
<dbReference type="GO" id="GO:0015920">
    <property type="term" value="P:lipopolysaccharide transport"/>
    <property type="evidence" value="ECO:0007669"/>
    <property type="project" value="TreeGrafter"/>
</dbReference>
<evidence type="ECO:0000256" key="1">
    <source>
        <dbReference type="ARBA" id="ARBA00004429"/>
    </source>
</evidence>
<proteinExistence type="inferred from homology"/>
<keyword evidence="12" id="KW-1185">Reference proteome</keyword>
<protein>
    <recommendedName>
        <fullName evidence="9">Transport permease protein</fullName>
    </recommendedName>
</protein>
<feature type="transmembrane region" description="Helical" evidence="9">
    <location>
        <begin position="129"/>
        <end position="155"/>
    </location>
</feature>
<dbReference type="GO" id="GO:0005886">
    <property type="term" value="C:plasma membrane"/>
    <property type="evidence" value="ECO:0007669"/>
    <property type="project" value="UniProtKB-SubCell"/>
</dbReference>
<dbReference type="RefSeq" id="WP_084180854.1">
    <property type="nucleotide sequence ID" value="NZ_FQVU01000002.1"/>
</dbReference>
<feature type="transmembrane region" description="Helical" evidence="9">
    <location>
        <begin position="87"/>
        <end position="109"/>
    </location>
</feature>
<feature type="transmembrane region" description="Helical" evidence="9">
    <location>
        <begin position="254"/>
        <end position="273"/>
    </location>
</feature>
<keyword evidence="8 9" id="KW-0472">Membrane</keyword>
<evidence type="ECO:0000313" key="11">
    <source>
        <dbReference type="EMBL" id="SHG22445.1"/>
    </source>
</evidence>
<sequence length="284" mass="32324">MTAASLYSRPEGFTSGSGRATAVQRIKRVAQYRRILTLLVRRDLKVRYAGSALGYVWTVLDPLLMSAVYWFIFVKVFGRNVPGENPYIMFLVMGQLMWAWFNGGVTGAARALRSESQMVRSSNVPRELWVLRSICSKAVEYFLSLPVVVIFALVYTKKPTWHILLLPLSWVMMFVLLAGLGLLLAPINILVRDTEKVIPIVLRLLFYMSPIIYSIDTVAKKLHGFTFIYHINPVVGPISMARATFFPSEFRWPIIWHSAIICVGIFVLGLFTFGRLERQVLKEV</sequence>
<evidence type="ECO:0000256" key="5">
    <source>
        <dbReference type="ARBA" id="ARBA00022519"/>
    </source>
</evidence>
<keyword evidence="3 9" id="KW-0813">Transport</keyword>
<keyword evidence="5" id="KW-0997">Cell inner membrane</keyword>
<dbReference type="PANTHER" id="PTHR30413">
    <property type="entry name" value="INNER MEMBRANE TRANSPORT PERMEASE"/>
    <property type="match status" value="1"/>
</dbReference>
<feature type="transmembrane region" description="Helical" evidence="9">
    <location>
        <begin position="52"/>
        <end position="72"/>
    </location>
</feature>
<evidence type="ECO:0000256" key="9">
    <source>
        <dbReference type="RuleBase" id="RU361157"/>
    </source>
</evidence>
<comment type="similarity">
    <text evidence="2 9">Belongs to the ABC-2 integral membrane protein family.</text>
</comment>
<evidence type="ECO:0000256" key="2">
    <source>
        <dbReference type="ARBA" id="ARBA00007783"/>
    </source>
</evidence>
<feature type="domain" description="ABC transmembrane type-2" evidence="10">
    <location>
        <begin position="53"/>
        <end position="276"/>
    </location>
</feature>
<dbReference type="InterPro" id="IPR013525">
    <property type="entry name" value="ABC2_TM"/>
</dbReference>
<dbReference type="AlphaFoldDB" id="A0A1M5I2F3"/>
<dbReference type="Proteomes" id="UP000186132">
    <property type="component" value="Unassembled WGS sequence"/>
</dbReference>
<name>A0A1M5I2F3_9ACTN</name>
<dbReference type="PANTHER" id="PTHR30413:SF8">
    <property type="entry name" value="TRANSPORT PERMEASE PROTEIN"/>
    <property type="match status" value="1"/>
</dbReference>
<evidence type="ECO:0000256" key="4">
    <source>
        <dbReference type="ARBA" id="ARBA00022475"/>
    </source>
</evidence>
<dbReference type="PROSITE" id="PS51012">
    <property type="entry name" value="ABC_TM2"/>
    <property type="match status" value="1"/>
</dbReference>
<comment type="subcellular location">
    <subcellularLocation>
        <location evidence="1">Cell inner membrane</location>
        <topology evidence="1">Multi-pass membrane protein</topology>
    </subcellularLocation>
    <subcellularLocation>
        <location evidence="9">Cell membrane</location>
        <topology evidence="9">Multi-pass membrane protein</topology>
    </subcellularLocation>
</comment>
<keyword evidence="7 9" id="KW-1133">Transmembrane helix</keyword>
<keyword evidence="6 9" id="KW-0812">Transmembrane</keyword>
<dbReference type="OrthoDB" id="9789409at2"/>
<dbReference type="STRING" id="1206085.SAMN05443575_1729"/>